<sequence length="165" mass="17983">MARTRLSRPSATLTSSGMRRDRRAIILCRPWTPACNRAEWQQQTGARFLSGSPAVRRKTSPKRACGMLGVLHIYILVPSLRVLVGSLFPTAAYDIRSRIRKAGAPAAAVLLIELAASAGTTSRLERQQQGPACNKGGREESGNPPKVVMKDSWPITCDQLGNCRL</sequence>
<protein>
    <submittedName>
        <fullName evidence="3">Uncharacterized protein</fullName>
    </submittedName>
</protein>
<keyword evidence="2" id="KW-1133">Transmembrane helix</keyword>
<dbReference type="KEGG" id="chig:CH63R_07219"/>
<feature type="region of interest" description="Disordered" evidence="1">
    <location>
        <begin position="122"/>
        <end position="146"/>
    </location>
</feature>
<dbReference type="GeneID" id="28866301"/>
<feature type="compositionally biased region" description="Polar residues" evidence="1">
    <location>
        <begin position="122"/>
        <end position="131"/>
    </location>
</feature>
<keyword evidence="2" id="KW-0812">Transmembrane</keyword>
<evidence type="ECO:0000313" key="3">
    <source>
        <dbReference type="EMBL" id="OBR08454.1"/>
    </source>
</evidence>
<proteinExistence type="predicted"/>
<dbReference type="RefSeq" id="XP_018156972.1">
    <property type="nucleotide sequence ID" value="XM_018302194.1"/>
</dbReference>
<feature type="transmembrane region" description="Helical" evidence="2">
    <location>
        <begin position="66"/>
        <end position="88"/>
    </location>
</feature>
<reference evidence="4" key="1">
    <citation type="journal article" date="2017" name="BMC Genomics">
        <title>Gapless genome assembly of Colletotrichum higginsianum reveals chromosome structure and association of transposable elements with secondary metabolite gene clusters.</title>
        <authorList>
            <person name="Dallery J.-F."/>
            <person name="Lapalu N."/>
            <person name="Zampounis A."/>
            <person name="Pigne S."/>
            <person name="Luyten I."/>
            <person name="Amselem J."/>
            <person name="Wittenberg A.H.J."/>
            <person name="Zhou S."/>
            <person name="de Queiroz M.V."/>
            <person name="Robin G.P."/>
            <person name="Auger A."/>
            <person name="Hainaut M."/>
            <person name="Henrissat B."/>
            <person name="Kim K.-T."/>
            <person name="Lee Y.-H."/>
            <person name="Lespinet O."/>
            <person name="Schwartz D.C."/>
            <person name="Thon M.R."/>
            <person name="O'Connell R.J."/>
        </authorList>
    </citation>
    <scope>NUCLEOTIDE SEQUENCE [LARGE SCALE GENOMIC DNA]</scope>
    <source>
        <strain evidence="4">IMI 349063</strain>
    </source>
</reference>
<keyword evidence="2" id="KW-0472">Membrane</keyword>
<organism evidence="3 4">
    <name type="scientific">Colletotrichum higginsianum (strain IMI 349063)</name>
    <name type="common">Crucifer anthracnose fungus</name>
    <dbReference type="NCBI Taxonomy" id="759273"/>
    <lineage>
        <taxon>Eukaryota</taxon>
        <taxon>Fungi</taxon>
        <taxon>Dikarya</taxon>
        <taxon>Ascomycota</taxon>
        <taxon>Pezizomycotina</taxon>
        <taxon>Sordariomycetes</taxon>
        <taxon>Hypocreomycetidae</taxon>
        <taxon>Glomerellales</taxon>
        <taxon>Glomerellaceae</taxon>
        <taxon>Colletotrichum</taxon>
        <taxon>Colletotrichum destructivum species complex</taxon>
    </lineage>
</organism>
<gene>
    <name evidence="3" type="ORF">CH63R_07219</name>
</gene>
<keyword evidence="4" id="KW-1185">Reference proteome</keyword>
<dbReference type="EMBL" id="LTAN01000005">
    <property type="protein sequence ID" value="OBR08454.1"/>
    <property type="molecule type" value="Genomic_DNA"/>
</dbReference>
<evidence type="ECO:0000256" key="2">
    <source>
        <dbReference type="SAM" id="Phobius"/>
    </source>
</evidence>
<name>A0A1B7Y8X4_COLHI</name>
<dbReference type="Proteomes" id="UP000092177">
    <property type="component" value="Chromosome 5"/>
</dbReference>
<dbReference type="AlphaFoldDB" id="A0A1B7Y8X4"/>
<dbReference type="VEuPathDB" id="FungiDB:CH63R_07219"/>
<evidence type="ECO:0000256" key="1">
    <source>
        <dbReference type="SAM" id="MobiDB-lite"/>
    </source>
</evidence>
<evidence type="ECO:0000313" key="4">
    <source>
        <dbReference type="Proteomes" id="UP000092177"/>
    </source>
</evidence>
<accession>A0A1B7Y8X4</accession>
<comment type="caution">
    <text evidence="3">The sequence shown here is derived from an EMBL/GenBank/DDBJ whole genome shotgun (WGS) entry which is preliminary data.</text>
</comment>